<keyword evidence="4" id="KW-1003">Cell membrane</keyword>
<reference evidence="10 11" key="1">
    <citation type="submission" date="2020-08" db="EMBL/GenBank/DDBJ databases">
        <title>Genomic Encyclopedia of Type Strains, Phase III (KMG-III): the genomes of soil and plant-associated and newly described type strains.</title>
        <authorList>
            <person name="Whitman W."/>
        </authorList>
    </citation>
    <scope>NUCLEOTIDE SEQUENCE [LARGE SCALE GENOMIC DNA]</scope>
    <source>
        <strain evidence="10 11">CECT 8803</strain>
    </source>
</reference>
<dbReference type="CDD" id="cd06261">
    <property type="entry name" value="TM_PBP2"/>
    <property type="match status" value="1"/>
</dbReference>
<dbReference type="Pfam" id="PF00528">
    <property type="entry name" value="BPD_transp_1"/>
    <property type="match status" value="1"/>
</dbReference>
<feature type="transmembrane region" description="Helical" evidence="8">
    <location>
        <begin position="99"/>
        <end position="121"/>
    </location>
</feature>
<gene>
    <name evidence="10" type="ORF">FHR98_002505</name>
</gene>
<feature type="transmembrane region" description="Helical" evidence="8">
    <location>
        <begin position="201"/>
        <end position="225"/>
    </location>
</feature>
<evidence type="ECO:0000256" key="1">
    <source>
        <dbReference type="ARBA" id="ARBA00004651"/>
    </source>
</evidence>
<evidence type="ECO:0000256" key="2">
    <source>
        <dbReference type="ARBA" id="ARBA00007069"/>
    </source>
</evidence>
<evidence type="ECO:0000256" key="8">
    <source>
        <dbReference type="RuleBase" id="RU363032"/>
    </source>
</evidence>
<evidence type="ECO:0000259" key="9">
    <source>
        <dbReference type="PROSITE" id="PS50928"/>
    </source>
</evidence>
<proteinExistence type="inferred from homology"/>
<dbReference type="PROSITE" id="PS50928">
    <property type="entry name" value="ABC_TM1"/>
    <property type="match status" value="1"/>
</dbReference>
<feature type="domain" description="ABC transmembrane type-1" evidence="9">
    <location>
        <begin position="62"/>
        <end position="268"/>
    </location>
</feature>
<dbReference type="GO" id="GO:0005886">
    <property type="term" value="C:plasma membrane"/>
    <property type="evidence" value="ECO:0007669"/>
    <property type="project" value="UniProtKB-SubCell"/>
</dbReference>
<accession>A0A839SWZ1</accession>
<dbReference type="PANTHER" id="PTHR42929">
    <property type="entry name" value="INNER MEMBRANE ABC TRANSPORTER PERMEASE PROTEIN YDCU-RELATED-RELATED"/>
    <property type="match status" value="1"/>
</dbReference>
<dbReference type="InterPro" id="IPR000515">
    <property type="entry name" value="MetI-like"/>
</dbReference>
<dbReference type="EMBL" id="JACHXA010000007">
    <property type="protein sequence ID" value="MBB3066200.1"/>
    <property type="molecule type" value="Genomic_DNA"/>
</dbReference>
<dbReference type="PANTHER" id="PTHR42929:SF1">
    <property type="entry name" value="INNER MEMBRANE ABC TRANSPORTER PERMEASE PROTEIN YDCU-RELATED"/>
    <property type="match status" value="1"/>
</dbReference>
<dbReference type="Gene3D" id="1.10.3720.10">
    <property type="entry name" value="MetI-like"/>
    <property type="match status" value="1"/>
</dbReference>
<evidence type="ECO:0000256" key="6">
    <source>
        <dbReference type="ARBA" id="ARBA00022989"/>
    </source>
</evidence>
<feature type="transmembrane region" description="Helical" evidence="8">
    <location>
        <begin position="141"/>
        <end position="166"/>
    </location>
</feature>
<evidence type="ECO:0000313" key="11">
    <source>
        <dbReference type="Proteomes" id="UP000581135"/>
    </source>
</evidence>
<evidence type="ECO:0000256" key="7">
    <source>
        <dbReference type="ARBA" id="ARBA00023136"/>
    </source>
</evidence>
<protein>
    <submittedName>
        <fullName evidence="10">Spermidine/putrescine transport system permease protein</fullName>
    </submittedName>
</protein>
<name>A0A839SWZ1_9PROT</name>
<evidence type="ECO:0000313" key="10">
    <source>
        <dbReference type="EMBL" id="MBB3066200.1"/>
    </source>
</evidence>
<dbReference type="RefSeq" id="WP_183417021.1">
    <property type="nucleotide sequence ID" value="NZ_JACHXA010000007.1"/>
</dbReference>
<evidence type="ECO:0000256" key="4">
    <source>
        <dbReference type="ARBA" id="ARBA00022475"/>
    </source>
</evidence>
<comment type="caution">
    <text evidence="10">The sequence shown here is derived from an EMBL/GenBank/DDBJ whole genome shotgun (WGS) entry which is preliminary data.</text>
</comment>
<keyword evidence="11" id="KW-1185">Reference proteome</keyword>
<keyword evidence="6 8" id="KW-1133">Transmembrane helix</keyword>
<dbReference type="Proteomes" id="UP000581135">
    <property type="component" value="Unassembled WGS sequence"/>
</dbReference>
<dbReference type="SUPFAM" id="SSF161098">
    <property type="entry name" value="MetI-like"/>
    <property type="match status" value="1"/>
</dbReference>
<dbReference type="AlphaFoldDB" id="A0A839SWZ1"/>
<dbReference type="InterPro" id="IPR035906">
    <property type="entry name" value="MetI-like_sf"/>
</dbReference>
<feature type="transmembrane region" description="Helical" evidence="8">
    <location>
        <begin position="245"/>
        <end position="267"/>
    </location>
</feature>
<evidence type="ECO:0000256" key="3">
    <source>
        <dbReference type="ARBA" id="ARBA00022448"/>
    </source>
</evidence>
<comment type="similarity">
    <text evidence="2">Belongs to the binding-protein-dependent transport system permease family. CysTW subfamily.</text>
</comment>
<keyword evidence="5 8" id="KW-0812">Transmembrane</keyword>
<dbReference type="GO" id="GO:0055085">
    <property type="term" value="P:transmembrane transport"/>
    <property type="evidence" value="ECO:0007669"/>
    <property type="project" value="InterPro"/>
</dbReference>
<evidence type="ECO:0000256" key="5">
    <source>
        <dbReference type="ARBA" id="ARBA00022692"/>
    </source>
</evidence>
<feature type="transmembrane region" description="Helical" evidence="8">
    <location>
        <begin position="66"/>
        <end position="87"/>
    </location>
</feature>
<comment type="subcellular location">
    <subcellularLocation>
        <location evidence="1 8">Cell membrane</location>
        <topology evidence="1 8">Multi-pass membrane protein</topology>
    </subcellularLocation>
</comment>
<sequence length="283" mass="30933">MKGTWINRALLAPATLWLLGMLVLPLIVVIVFSFGERGAAGGYVPAFTLAQYANLPARLTAFKNTLIMAPLGTLAALVVAYPLAYYLAVRVSPRWRTLLLILVIVPFWTSILIRTYAWIFILGGRGLPLLLDMVGIADVRLMNTSFAVLVGIVYGYLPLMVFPIYVSLEKLDKRLLEASSDLGALPFATFRQVTLPLSLPGVATGCMLVFILLMGEFLIPALLGGGKVFFVGNALVDLFLQSRNWAYGSAVAATLVVIMLITVSLYMRLAMRRAGQRDDVSLF</sequence>
<organism evidence="10 11">
    <name type="scientific">Limibacillus halophilus</name>
    <dbReference type="NCBI Taxonomy" id="1579333"/>
    <lineage>
        <taxon>Bacteria</taxon>
        <taxon>Pseudomonadati</taxon>
        <taxon>Pseudomonadota</taxon>
        <taxon>Alphaproteobacteria</taxon>
        <taxon>Rhodospirillales</taxon>
        <taxon>Rhodovibrionaceae</taxon>
        <taxon>Limibacillus</taxon>
    </lineage>
</organism>
<feature type="transmembrane region" description="Helical" evidence="8">
    <location>
        <begin position="12"/>
        <end position="35"/>
    </location>
</feature>
<keyword evidence="7 8" id="KW-0472">Membrane</keyword>
<keyword evidence="3 8" id="KW-0813">Transport</keyword>